<accession>A0A7H1NQN2</accession>
<dbReference type="KEGG" id="ebla:JGUZn3_08600"/>
<proteinExistence type="predicted"/>
<dbReference type="Proteomes" id="UP000516349">
    <property type="component" value="Chromosome"/>
</dbReference>
<keyword evidence="3" id="KW-1185">Reference proteome</keyword>
<evidence type="ECO:0008006" key="4">
    <source>
        <dbReference type="Google" id="ProtNLM"/>
    </source>
</evidence>
<protein>
    <recommendedName>
        <fullName evidence="4">Heme exporter protein D</fullName>
    </recommendedName>
</protein>
<sequence>MHTHLLHYTGFWTIIWIIAAACILSTVRFAFGRLVHKHRDPLSAPAHNQNQTQQKK</sequence>
<feature type="transmembrane region" description="Helical" evidence="1">
    <location>
        <begin position="12"/>
        <end position="31"/>
    </location>
</feature>
<dbReference type="EMBL" id="CP060244">
    <property type="protein sequence ID" value="QNT78092.1"/>
    <property type="molecule type" value="Genomic_DNA"/>
</dbReference>
<keyword evidence="1" id="KW-0472">Membrane</keyword>
<name>A0A7H1NQN2_9PROT</name>
<dbReference type="AlphaFoldDB" id="A0A7H1NQN2"/>
<gene>
    <name evidence="2" type="ORF">JGUZn3_08600</name>
</gene>
<keyword evidence="1" id="KW-1133">Transmembrane helix</keyword>
<evidence type="ECO:0000256" key="1">
    <source>
        <dbReference type="SAM" id="Phobius"/>
    </source>
</evidence>
<organism evidence="2 3">
    <name type="scientific">Entomobacter blattae</name>
    <dbReference type="NCBI Taxonomy" id="2762277"/>
    <lineage>
        <taxon>Bacteria</taxon>
        <taxon>Pseudomonadati</taxon>
        <taxon>Pseudomonadota</taxon>
        <taxon>Alphaproteobacteria</taxon>
        <taxon>Acetobacterales</taxon>
        <taxon>Acetobacteraceae</taxon>
        <taxon>Entomobacter</taxon>
    </lineage>
</organism>
<keyword evidence="1" id="KW-0812">Transmembrane</keyword>
<evidence type="ECO:0000313" key="3">
    <source>
        <dbReference type="Proteomes" id="UP000516349"/>
    </source>
</evidence>
<evidence type="ECO:0000313" key="2">
    <source>
        <dbReference type="EMBL" id="QNT78092.1"/>
    </source>
</evidence>
<reference evidence="2 3" key="1">
    <citation type="submission" date="2020-08" db="EMBL/GenBank/DDBJ databases">
        <title>Complete genome sequence of Entomobacter blattae G55GP.</title>
        <authorList>
            <person name="Poehlein A."/>
            <person name="Guzman J."/>
            <person name="Daniel R."/>
            <person name="Vilcinskas A."/>
        </authorList>
    </citation>
    <scope>NUCLEOTIDE SEQUENCE [LARGE SCALE GENOMIC DNA]</scope>
    <source>
        <strain evidence="2 3">G55GP</strain>
    </source>
</reference>